<sequence>MVKGGNGSRKRKGDRFELAVVKDQERIGRWAAKLRQGGGEVVDIIAVERCGDGMCTLHSHVSHVFLIQAKVGGYMNPVERERLVMEAQAIAATPLMAWKDKGIQYKDIS</sequence>
<comment type="caution">
    <text evidence="1">The sequence shown here is derived from an EMBL/GenBank/DDBJ whole genome shotgun (WGS) entry which is preliminary data.</text>
</comment>
<accession>A0A0F9BPJ0</accession>
<evidence type="ECO:0008006" key="2">
    <source>
        <dbReference type="Google" id="ProtNLM"/>
    </source>
</evidence>
<gene>
    <name evidence="1" type="ORF">LCGC14_2421620</name>
</gene>
<evidence type="ECO:0000313" key="1">
    <source>
        <dbReference type="EMBL" id="KKL23814.1"/>
    </source>
</evidence>
<dbReference type="GO" id="GO:0003676">
    <property type="term" value="F:nucleic acid binding"/>
    <property type="evidence" value="ECO:0007669"/>
    <property type="project" value="InterPro"/>
</dbReference>
<dbReference type="Gene3D" id="3.40.1350.10">
    <property type="match status" value="1"/>
</dbReference>
<proteinExistence type="predicted"/>
<dbReference type="InterPro" id="IPR011856">
    <property type="entry name" value="tRNA_endonuc-like_dom_sf"/>
</dbReference>
<dbReference type="EMBL" id="LAZR01036833">
    <property type="protein sequence ID" value="KKL23814.1"/>
    <property type="molecule type" value="Genomic_DNA"/>
</dbReference>
<reference evidence="1" key="1">
    <citation type="journal article" date="2015" name="Nature">
        <title>Complex archaea that bridge the gap between prokaryotes and eukaryotes.</title>
        <authorList>
            <person name="Spang A."/>
            <person name="Saw J.H."/>
            <person name="Jorgensen S.L."/>
            <person name="Zaremba-Niedzwiedzka K."/>
            <person name="Martijn J."/>
            <person name="Lind A.E."/>
            <person name="van Eijk R."/>
            <person name="Schleper C."/>
            <person name="Guy L."/>
            <person name="Ettema T.J."/>
        </authorList>
    </citation>
    <scope>NUCLEOTIDE SEQUENCE</scope>
</reference>
<dbReference type="AlphaFoldDB" id="A0A0F9BPJ0"/>
<protein>
    <recommendedName>
        <fullName evidence="2">VRR-NUC domain-containing protein</fullName>
    </recommendedName>
</protein>
<organism evidence="1">
    <name type="scientific">marine sediment metagenome</name>
    <dbReference type="NCBI Taxonomy" id="412755"/>
    <lineage>
        <taxon>unclassified sequences</taxon>
        <taxon>metagenomes</taxon>
        <taxon>ecological metagenomes</taxon>
    </lineage>
</organism>
<name>A0A0F9BPJ0_9ZZZZ</name>